<dbReference type="CDD" id="cd00038">
    <property type="entry name" value="CAP_ED"/>
    <property type="match status" value="1"/>
</dbReference>
<name>A0A1I0RAA5_9RHOB</name>
<protein>
    <submittedName>
        <fullName evidence="3">Cyclic nucleotide-binding domain-containing protein</fullName>
    </submittedName>
</protein>
<dbReference type="InterPro" id="IPR018490">
    <property type="entry name" value="cNMP-bd_dom_sf"/>
</dbReference>
<keyword evidence="1" id="KW-0472">Membrane</keyword>
<evidence type="ECO:0000313" key="4">
    <source>
        <dbReference type="Proteomes" id="UP000199650"/>
    </source>
</evidence>
<dbReference type="Proteomes" id="UP000199650">
    <property type="component" value="Unassembled WGS sequence"/>
</dbReference>
<dbReference type="OrthoDB" id="9786503at2"/>
<dbReference type="SUPFAM" id="SSF51206">
    <property type="entry name" value="cAMP-binding domain-like"/>
    <property type="match status" value="1"/>
</dbReference>
<reference evidence="3 4" key="1">
    <citation type="submission" date="2016-10" db="EMBL/GenBank/DDBJ databases">
        <authorList>
            <person name="de Groot N.N."/>
        </authorList>
    </citation>
    <scope>NUCLEOTIDE SEQUENCE [LARGE SCALE GENOMIC DNA]</scope>
    <source>
        <strain evidence="3 4">DSM 29439</strain>
    </source>
</reference>
<dbReference type="RefSeq" id="WP_091433501.1">
    <property type="nucleotide sequence ID" value="NZ_FOJB01000003.1"/>
</dbReference>
<dbReference type="Pfam" id="PF00027">
    <property type="entry name" value="cNMP_binding"/>
    <property type="match status" value="1"/>
</dbReference>
<feature type="transmembrane region" description="Helical" evidence="1">
    <location>
        <begin position="12"/>
        <end position="33"/>
    </location>
</feature>
<evidence type="ECO:0000256" key="1">
    <source>
        <dbReference type="SAM" id="Phobius"/>
    </source>
</evidence>
<dbReference type="GO" id="GO:0005829">
    <property type="term" value="C:cytosol"/>
    <property type="evidence" value="ECO:0007669"/>
    <property type="project" value="TreeGrafter"/>
</dbReference>
<dbReference type="PANTHER" id="PTHR24567">
    <property type="entry name" value="CRP FAMILY TRANSCRIPTIONAL REGULATORY PROTEIN"/>
    <property type="match status" value="1"/>
</dbReference>
<dbReference type="PROSITE" id="PS50042">
    <property type="entry name" value="CNMP_BINDING_3"/>
    <property type="match status" value="1"/>
</dbReference>
<accession>A0A1I0RAA5</accession>
<keyword evidence="4" id="KW-1185">Reference proteome</keyword>
<organism evidence="3 4">
    <name type="scientific">Aliiroseovarius sediminilitoris</name>
    <dbReference type="NCBI Taxonomy" id="1173584"/>
    <lineage>
        <taxon>Bacteria</taxon>
        <taxon>Pseudomonadati</taxon>
        <taxon>Pseudomonadota</taxon>
        <taxon>Alphaproteobacteria</taxon>
        <taxon>Rhodobacterales</taxon>
        <taxon>Paracoccaceae</taxon>
        <taxon>Aliiroseovarius</taxon>
    </lineage>
</organism>
<dbReference type="InterPro" id="IPR014710">
    <property type="entry name" value="RmlC-like_jellyroll"/>
</dbReference>
<dbReference type="InterPro" id="IPR050397">
    <property type="entry name" value="Env_Response_Regulators"/>
</dbReference>
<dbReference type="AlphaFoldDB" id="A0A1I0RAA5"/>
<sequence length="208" mass="23252">MDQIANLNWIEGIGWLASLITIASYSVSTMLPLRFLAITSSLCFATYAFILHLWPLLAMELILLPINLYRFWQVLSLRRKVSTASGAKQADFSVIKTYGKRSRFDAGSAVFERGDLVDQLYYLAKGRIKIEDFGIDLAPGDVFGEIAFFADAATRTATARCTEDAEVYGINEKQFMRLQFEDPSFGLAIMRTMTRRLMANVNSASGTS</sequence>
<dbReference type="InterPro" id="IPR000595">
    <property type="entry name" value="cNMP-bd_dom"/>
</dbReference>
<keyword evidence="1" id="KW-1133">Transmembrane helix</keyword>
<feature type="domain" description="Cyclic nucleotide-binding" evidence="2">
    <location>
        <begin position="104"/>
        <end position="178"/>
    </location>
</feature>
<dbReference type="STRING" id="1173584.SAMN05444851_3316"/>
<dbReference type="SMART" id="SM00100">
    <property type="entry name" value="cNMP"/>
    <property type="match status" value="1"/>
</dbReference>
<dbReference type="EMBL" id="FOJB01000003">
    <property type="protein sequence ID" value="SEW37757.1"/>
    <property type="molecule type" value="Genomic_DNA"/>
</dbReference>
<evidence type="ECO:0000259" key="2">
    <source>
        <dbReference type="PROSITE" id="PS50042"/>
    </source>
</evidence>
<keyword evidence="1" id="KW-0812">Transmembrane</keyword>
<feature type="transmembrane region" description="Helical" evidence="1">
    <location>
        <begin position="45"/>
        <end position="69"/>
    </location>
</feature>
<dbReference type="Gene3D" id="2.60.120.10">
    <property type="entry name" value="Jelly Rolls"/>
    <property type="match status" value="1"/>
</dbReference>
<proteinExistence type="predicted"/>
<evidence type="ECO:0000313" key="3">
    <source>
        <dbReference type="EMBL" id="SEW37757.1"/>
    </source>
</evidence>
<gene>
    <name evidence="3" type="ORF">SAMN05444851_3316</name>
</gene>
<dbReference type="GO" id="GO:0003700">
    <property type="term" value="F:DNA-binding transcription factor activity"/>
    <property type="evidence" value="ECO:0007669"/>
    <property type="project" value="TreeGrafter"/>
</dbReference>
<dbReference type="PANTHER" id="PTHR24567:SF68">
    <property type="entry name" value="DNA-BINDING TRANSCRIPTIONAL DUAL REGULATOR CRP"/>
    <property type="match status" value="1"/>
</dbReference>